<dbReference type="CDD" id="cd06170">
    <property type="entry name" value="LuxR_C_like"/>
    <property type="match status" value="1"/>
</dbReference>
<evidence type="ECO:0000313" key="2">
    <source>
        <dbReference type="EMBL" id="MFI2229573.1"/>
    </source>
</evidence>
<dbReference type="InterPro" id="IPR027417">
    <property type="entry name" value="P-loop_NTPase"/>
</dbReference>
<dbReference type="PANTHER" id="PTHR47691:SF3">
    <property type="entry name" value="HTH-TYPE TRANSCRIPTIONAL REGULATOR RV0890C-RELATED"/>
    <property type="match status" value="1"/>
</dbReference>
<keyword evidence="2" id="KW-0067">ATP-binding</keyword>
<feature type="domain" description="HTH luxR-type" evidence="1">
    <location>
        <begin position="1"/>
        <end position="68"/>
    </location>
</feature>
<protein>
    <submittedName>
        <fullName evidence="2">ATP-binding protein</fullName>
    </submittedName>
</protein>
<dbReference type="InterPro" id="IPR036388">
    <property type="entry name" value="WH-like_DNA-bd_sf"/>
</dbReference>
<dbReference type="InterPro" id="IPR016032">
    <property type="entry name" value="Sig_transdc_resp-reg_C-effctor"/>
</dbReference>
<dbReference type="SMART" id="SM00421">
    <property type="entry name" value="HTH_LUXR"/>
    <property type="match status" value="1"/>
</dbReference>
<keyword evidence="3" id="KW-1185">Reference proteome</keyword>
<dbReference type="SUPFAM" id="SSF52540">
    <property type="entry name" value="P-loop containing nucleoside triphosphate hydrolases"/>
    <property type="match status" value="1"/>
</dbReference>
<dbReference type="PROSITE" id="PS50043">
    <property type="entry name" value="HTH_LUXR_2"/>
    <property type="match status" value="1"/>
</dbReference>
<keyword evidence="2" id="KW-0547">Nucleotide-binding</keyword>
<organism evidence="2 3">
    <name type="scientific">Nocardia testacea</name>
    <dbReference type="NCBI Taxonomy" id="248551"/>
    <lineage>
        <taxon>Bacteria</taxon>
        <taxon>Bacillati</taxon>
        <taxon>Actinomycetota</taxon>
        <taxon>Actinomycetes</taxon>
        <taxon>Mycobacteriales</taxon>
        <taxon>Nocardiaceae</taxon>
        <taxon>Nocardia</taxon>
    </lineage>
</organism>
<dbReference type="SUPFAM" id="SSF46894">
    <property type="entry name" value="C-terminal effector domain of the bipartite response regulators"/>
    <property type="match status" value="1"/>
</dbReference>
<dbReference type="Gene3D" id="3.40.50.300">
    <property type="entry name" value="P-loop containing nucleotide triphosphate hydrolases"/>
    <property type="match status" value="1"/>
</dbReference>
<dbReference type="RefSeq" id="WP_397060530.1">
    <property type="nucleotide sequence ID" value="NZ_JBIRYL010000001.1"/>
</dbReference>
<dbReference type="Gene3D" id="1.10.10.10">
    <property type="entry name" value="Winged helix-like DNA-binding domain superfamily/Winged helix DNA-binding domain"/>
    <property type="match status" value="1"/>
</dbReference>
<accession>A0ABW7VSL0</accession>
<proteinExistence type="predicted"/>
<dbReference type="InterPro" id="IPR000792">
    <property type="entry name" value="Tscrpt_reg_LuxR_C"/>
</dbReference>
<name>A0ABW7VSL0_9NOCA</name>
<dbReference type="PANTHER" id="PTHR47691">
    <property type="entry name" value="REGULATOR-RELATED"/>
    <property type="match status" value="1"/>
</dbReference>
<dbReference type="Proteomes" id="UP001611494">
    <property type="component" value="Unassembled WGS sequence"/>
</dbReference>
<dbReference type="GO" id="GO:0005524">
    <property type="term" value="F:ATP binding"/>
    <property type="evidence" value="ECO:0007669"/>
    <property type="project" value="UniProtKB-KW"/>
</dbReference>
<reference evidence="2 3" key="1">
    <citation type="submission" date="2024-10" db="EMBL/GenBank/DDBJ databases">
        <title>The Natural Products Discovery Center: Release of the First 8490 Sequenced Strains for Exploring Actinobacteria Biosynthetic Diversity.</title>
        <authorList>
            <person name="Kalkreuter E."/>
            <person name="Kautsar S.A."/>
            <person name="Yang D."/>
            <person name="Bader C.D."/>
            <person name="Teijaro C.N."/>
            <person name="Fluegel L."/>
            <person name="Davis C.M."/>
            <person name="Simpson J.R."/>
            <person name="Lauterbach L."/>
            <person name="Steele A.D."/>
            <person name="Gui C."/>
            <person name="Meng S."/>
            <person name="Li G."/>
            <person name="Viehrig K."/>
            <person name="Ye F."/>
            <person name="Su P."/>
            <person name="Kiefer A.F."/>
            <person name="Nichols A."/>
            <person name="Cepeda A.J."/>
            <person name="Yan W."/>
            <person name="Fan B."/>
            <person name="Jiang Y."/>
            <person name="Adhikari A."/>
            <person name="Zheng C.-J."/>
            <person name="Schuster L."/>
            <person name="Cowan T.M."/>
            <person name="Smanski M.J."/>
            <person name="Chevrette M.G."/>
            <person name="De Carvalho L.P.S."/>
            <person name="Shen B."/>
        </authorList>
    </citation>
    <scope>NUCLEOTIDE SEQUENCE [LARGE SCALE GENOMIC DNA]</scope>
    <source>
        <strain evidence="2 3">NPDC019377</strain>
    </source>
</reference>
<dbReference type="PRINTS" id="PR00038">
    <property type="entry name" value="HTHLUXR"/>
</dbReference>
<evidence type="ECO:0000313" key="3">
    <source>
        <dbReference type="Proteomes" id="UP001611494"/>
    </source>
</evidence>
<gene>
    <name evidence="2" type="ORF">ACH49Z_06945</name>
</gene>
<dbReference type="Pfam" id="PF25872">
    <property type="entry name" value="HTH_77"/>
    <property type="match status" value="1"/>
</dbReference>
<dbReference type="Pfam" id="PF00196">
    <property type="entry name" value="GerE"/>
    <property type="match status" value="1"/>
</dbReference>
<evidence type="ECO:0000259" key="1">
    <source>
        <dbReference type="PROSITE" id="PS50043"/>
    </source>
</evidence>
<dbReference type="InterPro" id="IPR058852">
    <property type="entry name" value="HTH_77"/>
</dbReference>
<sequence length="944" mass="97631">MSKQKVAGGISEREAEVLALVGQHRSNAEIAAQLFISVRTVETHVSSLLRKVGVPDRRALADRAADFGPAGRASGTSSVLPSPLTSFIGRAGERSALRAAVVANREVTALGPGGVGKTRLALAVAADLGGEFADGVWFVDLVPVTDAEMTGAAVARALGLGEQQGRSLDESVLTALADRETLLVLDNCEHLREGVAPFVERLLARCPRVTVLVTSRARLVVPFEQVYVVPPLSVGEPAVSAAGGSDAVALFLDRASALGWPVEPEQLDRVTEICRRLDGSALAIELAAARLPALGLDGLTASLADPLRLLVGGRRADDRHRSMRAMLDWSQALLAEPDRCLLRRVAVFVAPFTVADAVRVAGYGSLAPAAVADGLARLTEQSLLTAVMAAAGTRYRVLTTIRQYETEQLDEAGELTEVLARHLHWCVETGAALAAALPETTGAWRAGFDAVADDMRAALGWAEKQSAHRQPAHDLALSLAELAFARSLVGESQRRYEQAAALAAGPAAARSAFRSAAAAAGCRMDGADMFRLYRAAAEVAREAGEAAAAATDLATAAITVYRMSDTFAESPPTEAAALLLSQARELAGGDAAAEAAVALAECGVPADIGAAGRADPGAGVVALLGAAERAVELASRTGDRPAYSAALDALAAAQLWTGDTFAAAATTRRRVESLAGVPVTPASALEWVSALAEAAESCLGVGDLVGARRWGEQLRGLPLLAERGDFATSRLLVADALAGRVADVLAAAGRFSDAWTLSGRGHAPTLAPAAAAVAMVHGLRGDGAARAEWLTVVADLGVTCEQQAVYRAVFDAVVLLHEGRAGEALSRLAADPEEMDQRVVWVWRHWYFALRAESAVLAGDPVAREHLVTARTVVAGDPVAGAIVDRAAALAEGGVELLPAVAAAFEAAQCGYQRARTLFLAGGSSAAAGAAGFVELGCTVPGSR</sequence>
<comment type="caution">
    <text evidence="2">The sequence shown here is derived from an EMBL/GenBank/DDBJ whole genome shotgun (WGS) entry which is preliminary data.</text>
</comment>
<dbReference type="EMBL" id="JBIRYL010000001">
    <property type="protein sequence ID" value="MFI2229573.1"/>
    <property type="molecule type" value="Genomic_DNA"/>
</dbReference>